<feature type="transmembrane region" description="Helical" evidence="5">
    <location>
        <begin position="318"/>
        <end position="339"/>
    </location>
</feature>
<feature type="region of interest" description="Disordered" evidence="4">
    <location>
        <begin position="254"/>
        <end position="285"/>
    </location>
</feature>
<name>A0A8K1FH63_PYTOL</name>
<dbReference type="Pfam" id="PF00023">
    <property type="entry name" value="Ank"/>
    <property type="match status" value="1"/>
</dbReference>
<dbReference type="SMART" id="SM00248">
    <property type="entry name" value="ANK"/>
    <property type="match status" value="5"/>
</dbReference>
<dbReference type="InterPro" id="IPR036770">
    <property type="entry name" value="Ankyrin_rpt-contain_sf"/>
</dbReference>
<dbReference type="SUPFAM" id="SSF48403">
    <property type="entry name" value="Ankyrin repeat"/>
    <property type="match status" value="1"/>
</dbReference>
<proteinExistence type="predicted"/>
<keyword evidence="5" id="KW-1133">Transmembrane helix</keyword>
<protein>
    <submittedName>
        <fullName evidence="6">Uncharacterized protein</fullName>
    </submittedName>
</protein>
<comment type="caution">
    <text evidence="6">The sequence shown here is derived from an EMBL/GenBank/DDBJ whole genome shotgun (WGS) entry which is preliminary data.</text>
</comment>
<dbReference type="PANTHER" id="PTHR24198:SF165">
    <property type="entry name" value="ANKYRIN REPEAT-CONTAINING PROTEIN-RELATED"/>
    <property type="match status" value="1"/>
</dbReference>
<evidence type="ECO:0000313" key="7">
    <source>
        <dbReference type="Proteomes" id="UP000794436"/>
    </source>
</evidence>
<evidence type="ECO:0000256" key="2">
    <source>
        <dbReference type="ARBA" id="ARBA00023043"/>
    </source>
</evidence>
<dbReference type="AlphaFoldDB" id="A0A8K1FH63"/>
<dbReference type="PROSITE" id="PS50297">
    <property type="entry name" value="ANK_REP_REGION"/>
    <property type="match status" value="3"/>
</dbReference>
<keyword evidence="5" id="KW-0812">Transmembrane</keyword>
<feature type="repeat" description="ANK" evidence="3">
    <location>
        <begin position="132"/>
        <end position="156"/>
    </location>
</feature>
<dbReference type="Pfam" id="PF12796">
    <property type="entry name" value="Ank_2"/>
    <property type="match status" value="1"/>
</dbReference>
<dbReference type="PANTHER" id="PTHR24198">
    <property type="entry name" value="ANKYRIN REPEAT AND PROTEIN KINASE DOMAIN-CONTAINING PROTEIN"/>
    <property type="match status" value="1"/>
</dbReference>
<dbReference type="InterPro" id="IPR002110">
    <property type="entry name" value="Ankyrin_rpt"/>
</dbReference>
<dbReference type="OrthoDB" id="159935at2759"/>
<keyword evidence="7" id="KW-1185">Reference proteome</keyword>
<dbReference type="Proteomes" id="UP000794436">
    <property type="component" value="Unassembled WGS sequence"/>
</dbReference>
<feature type="repeat" description="ANK" evidence="3">
    <location>
        <begin position="29"/>
        <end position="61"/>
    </location>
</feature>
<reference evidence="6" key="1">
    <citation type="submission" date="2019-03" db="EMBL/GenBank/DDBJ databases">
        <title>Long read genome sequence of the mycoparasitic Pythium oligandrum ATCC 38472 isolated from sugarbeet rhizosphere.</title>
        <authorList>
            <person name="Gaulin E."/>
        </authorList>
    </citation>
    <scope>NUCLEOTIDE SEQUENCE</scope>
    <source>
        <strain evidence="6">ATCC 38472_TT</strain>
    </source>
</reference>
<dbReference type="EMBL" id="SPLM01000108">
    <property type="protein sequence ID" value="TMW60704.1"/>
    <property type="molecule type" value="Genomic_DNA"/>
</dbReference>
<keyword evidence="1" id="KW-0677">Repeat</keyword>
<keyword evidence="2 3" id="KW-0040">ANK repeat</keyword>
<dbReference type="Gene3D" id="1.25.40.20">
    <property type="entry name" value="Ankyrin repeat-containing domain"/>
    <property type="match status" value="2"/>
</dbReference>
<accession>A0A8K1FH63</accession>
<evidence type="ECO:0000313" key="6">
    <source>
        <dbReference type="EMBL" id="TMW60704.1"/>
    </source>
</evidence>
<gene>
    <name evidence="6" type="ORF">Poli38472_000746</name>
</gene>
<evidence type="ECO:0000256" key="3">
    <source>
        <dbReference type="PROSITE-ProRule" id="PRU00023"/>
    </source>
</evidence>
<feature type="repeat" description="ANK" evidence="3">
    <location>
        <begin position="99"/>
        <end position="131"/>
    </location>
</feature>
<organism evidence="6 7">
    <name type="scientific">Pythium oligandrum</name>
    <name type="common">Mycoparasitic fungus</name>
    <dbReference type="NCBI Taxonomy" id="41045"/>
    <lineage>
        <taxon>Eukaryota</taxon>
        <taxon>Sar</taxon>
        <taxon>Stramenopiles</taxon>
        <taxon>Oomycota</taxon>
        <taxon>Peronosporomycetes</taxon>
        <taxon>Pythiales</taxon>
        <taxon>Pythiaceae</taxon>
        <taxon>Pythium</taxon>
    </lineage>
</organism>
<evidence type="ECO:0000256" key="1">
    <source>
        <dbReference type="ARBA" id="ARBA00022737"/>
    </source>
</evidence>
<keyword evidence="5" id="KW-0472">Membrane</keyword>
<sequence>MAQLLKAAANGNLEKVIDLRDQWNFQNKKGETVLHIAVSEDQLEIVSYLVSHGAPLDYQDKKNRFTPLMLCLAQRPPRYLEIVQALLKGKPDLTIQDSAGQTVLHLATQYEEVEVVEMLLRSKPKVDAVDAKKMTPLHVAAGKGNVELVKILIERGHASPNAVDAKGNTPLHWVCILNAEDLTELIAYLVAKGSRPVKNYAGNTPLHAEAMHCDTSAKWPTEAAEALMKAFPQLETETNEKGLTAQQVFDQGIDSEEPTAPAPESNASQESKGPHKRKGGDRMSPEDFQENAAAARAAAIARTKKKAASKHGQENASLLVKLLYIILALAVLAGAYSLIFA</sequence>
<evidence type="ECO:0000256" key="5">
    <source>
        <dbReference type="SAM" id="Phobius"/>
    </source>
</evidence>
<dbReference type="PROSITE" id="PS50088">
    <property type="entry name" value="ANK_REPEAT"/>
    <property type="match status" value="3"/>
</dbReference>
<evidence type="ECO:0000256" key="4">
    <source>
        <dbReference type="SAM" id="MobiDB-lite"/>
    </source>
</evidence>